<keyword evidence="2 4" id="KW-0560">Oxidoreductase</keyword>
<evidence type="ECO:0000259" key="6">
    <source>
        <dbReference type="Pfam" id="PF02826"/>
    </source>
</evidence>
<dbReference type="GO" id="GO:0051287">
    <property type="term" value="F:NAD binding"/>
    <property type="evidence" value="ECO:0007669"/>
    <property type="project" value="InterPro"/>
</dbReference>
<dbReference type="CDD" id="cd05300">
    <property type="entry name" value="2-Hacid_dh_1"/>
    <property type="match status" value="1"/>
</dbReference>
<evidence type="ECO:0000313" key="8">
    <source>
        <dbReference type="Proteomes" id="UP000054837"/>
    </source>
</evidence>
<dbReference type="SUPFAM" id="SSF52283">
    <property type="entry name" value="Formate/glycerate dehydrogenase catalytic domain-like"/>
    <property type="match status" value="1"/>
</dbReference>
<comment type="similarity">
    <text evidence="1 4">Belongs to the D-isomer specific 2-hydroxyacid dehydrogenase family.</text>
</comment>
<dbReference type="EMBL" id="LQBL01000027">
    <property type="protein sequence ID" value="KUG54511.1"/>
    <property type="molecule type" value="Genomic_DNA"/>
</dbReference>
<dbReference type="SUPFAM" id="SSF51735">
    <property type="entry name" value="NAD(P)-binding Rossmann-fold domains"/>
    <property type="match status" value="1"/>
</dbReference>
<keyword evidence="3" id="KW-0520">NAD</keyword>
<keyword evidence="8" id="KW-1185">Reference proteome</keyword>
<reference evidence="7 8" key="1">
    <citation type="submission" date="2015-12" db="EMBL/GenBank/DDBJ databases">
        <title>Serinicoccus chungangenesis strain CD08_5 genome sequencing and assembly.</title>
        <authorList>
            <person name="Chander A.M."/>
            <person name="Kaur G."/>
            <person name="Nair G.R."/>
            <person name="Dhawan D.K."/>
            <person name="Kochhar R.K."/>
            <person name="Mayilraj S."/>
            <person name="Bhadada S.K."/>
        </authorList>
    </citation>
    <scope>NUCLEOTIDE SEQUENCE [LARGE SCALE GENOMIC DNA]</scope>
    <source>
        <strain evidence="7 8">CD08_5</strain>
    </source>
</reference>
<dbReference type="PANTHER" id="PTHR43333:SF1">
    <property type="entry name" value="D-ISOMER SPECIFIC 2-HYDROXYACID DEHYDROGENASE NAD-BINDING DOMAIN-CONTAINING PROTEIN"/>
    <property type="match status" value="1"/>
</dbReference>
<dbReference type="STRING" id="767452.AVL62_04185"/>
<dbReference type="PANTHER" id="PTHR43333">
    <property type="entry name" value="2-HACID_DH_C DOMAIN-CONTAINING PROTEIN"/>
    <property type="match status" value="1"/>
</dbReference>
<sequence>MLTAPGLDPPPQLADLEDDLELDVVDADGLASALGGAQVLFLWDFFSPAVQDAWDAADALEWIHVAAAGVDSLLFPALVRSPVTVTNAQGVFDRPIAEFVLASVLAHAKRLHESRELQRQHVWQHRETALLAGQRVMVIGTGGIGRATVHLLRAVGCEVRAVGRRAVPDDPELGEVVASSSLAEHVGWADHVVNAAPLTPSTTGLLDAAVFAAMRPSAHVVNIGRGASVVQEDLLAALREGRLGGASLDVLEEEPPPPGSPVWDTPGLVLSAHLSGDVVGWRDTLADQFVANARRFLAGAPLSGVVDKDLGYVPRSPAGQVAV</sequence>
<evidence type="ECO:0000313" key="7">
    <source>
        <dbReference type="EMBL" id="KUG54511.1"/>
    </source>
</evidence>
<dbReference type="InterPro" id="IPR006140">
    <property type="entry name" value="D-isomer_DH_NAD-bd"/>
</dbReference>
<dbReference type="Proteomes" id="UP000054837">
    <property type="component" value="Unassembled WGS sequence"/>
</dbReference>
<organism evidence="7 8">
    <name type="scientific">Serinicoccus chungangensis</name>
    <dbReference type="NCBI Taxonomy" id="767452"/>
    <lineage>
        <taxon>Bacteria</taxon>
        <taxon>Bacillati</taxon>
        <taxon>Actinomycetota</taxon>
        <taxon>Actinomycetes</taxon>
        <taxon>Micrococcales</taxon>
        <taxon>Ornithinimicrobiaceae</taxon>
        <taxon>Serinicoccus</taxon>
    </lineage>
</organism>
<dbReference type="Pfam" id="PF02826">
    <property type="entry name" value="2-Hacid_dh_C"/>
    <property type="match status" value="1"/>
</dbReference>
<evidence type="ECO:0000256" key="1">
    <source>
        <dbReference type="ARBA" id="ARBA00005854"/>
    </source>
</evidence>
<dbReference type="AlphaFoldDB" id="A0A0W8I7S4"/>
<dbReference type="Gene3D" id="3.40.50.720">
    <property type="entry name" value="NAD(P)-binding Rossmann-like Domain"/>
    <property type="match status" value="2"/>
</dbReference>
<dbReference type="InterPro" id="IPR036291">
    <property type="entry name" value="NAD(P)-bd_dom_sf"/>
</dbReference>
<protein>
    <submittedName>
        <fullName evidence="7">Hydroxyacid dehydrogenase</fullName>
    </submittedName>
</protein>
<evidence type="ECO:0000256" key="3">
    <source>
        <dbReference type="ARBA" id="ARBA00023027"/>
    </source>
</evidence>
<name>A0A0W8I7S4_9MICO</name>
<dbReference type="InterPro" id="IPR006139">
    <property type="entry name" value="D-isomer_2_OHA_DH_cat_dom"/>
</dbReference>
<feature type="domain" description="D-isomer specific 2-hydroxyacid dehydrogenase NAD-binding" evidence="6">
    <location>
        <begin position="102"/>
        <end position="275"/>
    </location>
</feature>
<proteinExistence type="inferred from homology"/>
<feature type="domain" description="D-isomer specific 2-hydroxyacid dehydrogenase catalytic" evidence="5">
    <location>
        <begin position="26"/>
        <end position="306"/>
    </location>
</feature>
<evidence type="ECO:0000256" key="2">
    <source>
        <dbReference type="ARBA" id="ARBA00023002"/>
    </source>
</evidence>
<comment type="caution">
    <text evidence="7">The sequence shown here is derived from an EMBL/GenBank/DDBJ whole genome shotgun (WGS) entry which is preliminary data.</text>
</comment>
<dbReference type="Pfam" id="PF00389">
    <property type="entry name" value="2-Hacid_dh"/>
    <property type="match status" value="1"/>
</dbReference>
<gene>
    <name evidence="7" type="ORF">AVL62_04185</name>
</gene>
<evidence type="ECO:0000256" key="4">
    <source>
        <dbReference type="RuleBase" id="RU003719"/>
    </source>
</evidence>
<accession>A0A0W8I7S4</accession>
<dbReference type="GO" id="GO:0016616">
    <property type="term" value="F:oxidoreductase activity, acting on the CH-OH group of donors, NAD or NADP as acceptor"/>
    <property type="evidence" value="ECO:0007669"/>
    <property type="project" value="InterPro"/>
</dbReference>
<evidence type="ECO:0000259" key="5">
    <source>
        <dbReference type="Pfam" id="PF00389"/>
    </source>
</evidence>